<accession>A0A6N6N0A8</accession>
<dbReference type="SUPFAM" id="SSF53756">
    <property type="entry name" value="UDP-Glycosyltransferase/glycogen phosphorylase"/>
    <property type="match status" value="1"/>
</dbReference>
<dbReference type="Pfam" id="PF13692">
    <property type="entry name" value="Glyco_trans_1_4"/>
    <property type="match status" value="1"/>
</dbReference>
<sequence length="388" mass="42489">MSVRQFFFAKKFILPSRAANALQSLTMAYAFAENGVRTTLWPGFRARDHAAFQAGLERDYALQASDSLNLVSLSGAHKGLYGLGFRARLAAAWLTAPRDAVFYARDIKEALMLARLKRLSPVKHPFYFELHELLAEQHKAHGTGREDHFARMEAEVLAQVDGVISISPVLVEALHARYLVDAPVLVSPMGYNHRLYSPGPAADFSGAVTLAYAGSLYEGKGVHNLVRAMAHLPERFRLLVAGGSPESELERLRAMAQDIPGGAERIEFTGFLSPGELGPRLAQCSMMVIPQCSGAEFFSPIKLYEAMGMALPLVATPVPALTSVLDHGEDAIIADDESPEALARAVQDMAGDQPRARAMQQRCRERAATLSWKHRAGQCLEFMATGRR</sequence>
<gene>
    <name evidence="1" type="ORF">F8A88_10045</name>
</gene>
<keyword evidence="1" id="KW-0808">Transferase</keyword>
<dbReference type="OrthoDB" id="9815351at2"/>
<proteinExistence type="predicted"/>
<dbReference type="AlphaFoldDB" id="A0A6N6N0A8"/>
<protein>
    <submittedName>
        <fullName evidence="1">Glycosyltransferase family 4 protein</fullName>
    </submittedName>
</protein>
<dbReference type="PANTHER" id="PTHR12526:SF600">
    <property type="entry name" value="GLYCOSYL TRANSFERASE GROUP 1"/>
    <property type="match status" value="1"/>
</dbReference>
<dbReference type="Gene3D" id="3.40.50.2000">
    <property type="entry name" value="Glycogen Phosphorylase B"/>
    <property type="match status" value="2"/>
</dbReference>
<evidence type="ECO:0000313" key="2">
    <source>
        <dbReference type="Proteomes" id="UP000438699"/>
    </source>
</evidence>
<dbReference type="GO" id="GO:0016757">
    <property type="term" value="F:glycosyltransferase activity"/>
    <property type="evidence" value="ECO:0007669"/>
    <property type="project" value="TreeGrafter"/>
</dbReference>
<evidence type="ECO:0000313" key="1">
    <source>
        <dbReference type="EMBL" id="KAB1441289.1"/>
    </source>
</evidence>
<reference evidence="1 2" key="1">
    <citation type="journal article" date="2017" name="Int. J. Syst. Evol. Microbiol.">
        <title>Desulfovibrio senegalensis sp. nov., a mesophilic sulfate reducer isolated from marine sediment.</title>
        <authorList>
            <person name="Thioye A."/>
            <person name="Gam Z.B.A."/>
            <person name="Mbengue M."/>
            <person name="Cayol J.L."/>
            <person name="Joseph-Bartoli M."/>
            <person name="Toure-Kane C."/>
            <person name="Labat M."/>
        </authorList>
    </citation>
    <scope>NUCLEOTIDE SEQUENCE [LARGE SCALE GENOMIC DNA]</scope>
    <source>
        <strain evidence="1 2">DSM 101509</strain>
    </source>
</reference>
<dbReference type="RefSeq" id="WP_151151032.1">
    <property type="nucleotide sequence ID" value="NZ_WAIE01000004.1"/>
</dbReference>
<keyword evidence="2" id="KW-1185">Reference proteome</keyword>
<organism evidence="1 2">
    <name type="scientific">Pseudodesulfovibrio senegalensis</name>
    <dbReference type="NCBI Taxonomy" id="1721087"/>
    <lineage>
        <taxon>Bacteria</taxon>
        <taxon>Pseudomonadati</taxon>
        <taxon>Thermodesulfobacteriota</taxon>
        <taxon>Desulfovibrionia</taxon>
        <taxon>Desulfovibrionales</taxon>
        <taxon>Desulfovibrionaceae</taxon>
    </lineage>
</organism>
<dbReference type="EMBL" id="WAIE01000004">
    <property type="protein sequence ID" value="KAB1441289.1"/>
    <property type="molecule type" value="Genomic_DNA"/>
</dbReference>
<dbReference type="PANTHER" id="PTHR12526">
    <property type="entry name" value="GLYCOSYLTRANSFERASE"/>
    <property type="match status" value="1"/>
</dbReference>
<name>A0A6N6N0A8_9BACT</name>
<dbReference type="Proteomes" id="UP000438699">
    <property type="component" value="Unassembled WGS sequence"/>
</dbReference>
<comment type="caution">
    <text evidence="1">The sequence shown here is derived from an EMBL/GenBank/DDBJ whole genome shotgun (WGS) entry which is preliminary data.</text>
</comment>